<dbReference type="PANTHER" id="PTHR21039">
    <property type="entry name" value="HISTIDINOL PHOSPHATASE-RELATED"/>
    <property type="match status" value="1"/>
</dbReference>
<evidence type="ECO:0000313" key="11">
    <source>
        <dbReference type="Proteomes" id="UP001597399"/>
    </source>
</evidence>
<dbReference type="InterPro" id="IPR016195">
    <property type="entry name" value="Pol/histidinol_Pase-like"/>
</dbReference>
<dbReference type="GO" id="GO:0004401">
    <property type="term" value="F:histidinol-phosphatase activity"/>
    <property type="evidence" value="ECO:0007669"/>
    <property type="project" value="UniProtKB-EC"/>
</dbReference>
<dbReference type="CDD" id="cd12110">
    <property type="entry name" value="PHP_HisPPase_Hisj_like"/>
    <property type="match status" value="1"/>
</dbReference>
<evidence type="ECO:0000256" key="4">
    <source>
        <dbReference type="ARBA" id="ARBA00022605"/>
    </source>
</evidence>
<name>A0ABW5S381_9BACL</name>
<dbReference type="EMBL" id="JBHUMQ010000017">
    <property type="protein sequence ID" value="MFD2693509.1"/>
    <property type="molecule type" value="Genomic_DNA"/>
</dbReference>
<dbReference type="InterPro" id="IPR010140">
    <property type="entry name" value="Histidinol_P_phosphatase_HisJ"/>
</dbReference>
<dbReference type="Gene3D" id="3.20.20.140">
    <property type="entry name" value="Metal-dependent hydrolases"/>
    <property type="match status" value="1"/>
</dbReference>
<accession>A0ABW5S381</accession>
<dbReference type="Proteomes" id="UP001597399">
    <property type="component" value="Unassembled WGS sequence"/>
</dbReference>
<reference evidence="11" key="1">
    <citation type="journal article" date="2019" name="Int. J. Syst. Evol. Microbiol.">
        <title>The Global Catalogue of Microorganisms (GCM) 10K type strain sequencing project: providing services to taxonomists for standard genome sequencing and annotation.</title>
        <authorList>
            <consortium name="The Broad Institute Genomics Platform"/>
            <consortium name="The Broad Institute Genome Sequencing Center for Infectious Disease"/>
            <person name="Wu L."/>
            <person name="Ma J."/>
        </authorList>
    </citation>
    <scope>NUCLEOTIDE SEQUENCE [LARGE SCALE GENOMIC DNA]</scope>
    <source>
        <strain evidence="11">TISTR 2466</strain>
    </source>
</reference>
<proteinExistence type="inferred from homology"/>
<dbReference type="SUPFAM" id="SSF89550">
    <property type="entry name" value="PHP domain-like"/>
    <property type="match status" value="1"/>
</dbReference>
<protein>
    <recommendedName>
        <fullName evidence="3 8">Histidinol-phosphatase</fullName>
        <shortName evidence="8">HolPase</shortName>
        <ecNumber evidence="3 8">3.1.3.15</ecNumber>
    </recommendedName>
</protein>
<evidence type="ECO:0000313" key="10">
    <source>
        <dbReference type="EMBL" id="MFD2693509.1"/>
    </source>
</evidence>
<keyword evidence="11" id="KW-1185">Reference proteome</keyword>
<keyword evidence="5 8" id="KW-0378">Hydrolase</keyword>
<evidence type="ECO:0000259" key="9">
    <source>
        <dbReference type="Pfam" id="PF02811"/>
    </source>
</evidence>
<sequence length="280" mass="32233">MKWDGHTHSEFCPHGSGEDTELFIRSAIKQGMTDYSITEHAPLPPDFLARCAGAQRAIDTAGIAIHDVEPYLKKMNRLKQKYRSHLNIHVGFEIDYLSDYEDWTRAFLNEYGQYSDNSILSLHFLQGSGGYRAIDYSAEDYLQGIAAFYGSFQFAQEAYFEMMRHMVKADLGIYKPKRIGHMTLCRKFKNYFTKEDTGFSAETERLIDSFLNEVLIGEYMLDYNTSGMFKEWCGEPYPSDECMIKIVQKHIPLVFGSDAHFPKDVGGGYERFESWTVPNT</sequence>
<comment type="catalytic activity">
    <reaction evidence="7 8">
        <text>L-histidinol phosphate + H2O = L-histidinol + phosphate</text>
        <dbReference type="Rhea" id="RHEA:14465"/>
        <dbReference type="ChEBI" id="CHEBI:15377"/>
        <dbReference type="ChEBI" id="CHEBI:43474"/>
        <dbReference type="ChEBI" id="CHEBI:57699"/>
        <dbReference type="ChEBI" id="CHEBI:57980"/>
        <dbReference type="EC" id="3.1.3.15"/>
    </reaction>
</comment>
<comment type="similarity">
    <text evidence="2 8">Belongs to the PHP hydrolase family. HisK subfamily.</text>
</comment>
<keyword evidence="6 8" id="KW-0368">Histidine biosynthesis</keyword>
<comment type="pathway">
    <text evidence="1 8">Amino-acid biosynthesis; L-histidine biosynthesis; L-histidine from 5-phospho-alpha-D-ribose 1-diphosphate: step 8/9.</text>
</comment>
<comment type="caution">
    <text evidence="10">The sequence shown here is derived from an EMBL/GenBank/DDBJ whole genome shotgun (WGS) entry which is preliminary data.</text>
</comment>
<dbReference type="InterPro" id="IPR004013">
    <property type="entry name" value="PHP_dom"/>
</dbReference>
<gene>
    <name evidence="10" type="primary">hisJ</name>
    <name evidence="10" type="ORF">ACFSUE_07700</name>
</gene>
<feature type="domain" description="PHP" evidence="9">
    <location>
        <begin position="4"/>
        <end position="225"/>
    </location>
</feature>
<evidence type="ECO:0000256" key="5">
    <source>
        <dbReference type="ARBA" id="ARBA00022801"/>
    </source>
</evidence>
<evidence type="ECO:0000256" key="3">
    <source>
        <dbReference type="ARBA" id="ARBA00013085"/>
    </source>
</evidence>
<dbReference type="EC" id="3.1.3.15" evidence="3 8"/>
<dbReference type="NCBIfam" id="TIGR01856">
    <property type="entry name" value="hisJ_fam"/>
    <property type="match status" value="1"/>
</dbReference>
<organism evidence="10 11">
    <name type="scientific">Sporolactobacillus shoreicorticis</name>
    <dbReference type="NCBI Taxonomy" id="1923877"/>
    <lineage>
        <taxon>Bacteria</taxon>
        <taxon>Bacillati</taxon>
        <taxon>Bacillota</taxon>
        <taxon>Bacilli</taxon>
        <taxon>Bacillales</taxon>
        <taxon>Sporolactobacillaceae</taxon>
        <taxon>Sporolactobacillus</taxon>
    </lineage>
</organism>
<dbReference type="NCBIfam" id="NF005996">
    <property type="entry name" value="PRK08123.1"/>
    <property type="match status" value="1"/>
</dbReference>
<keyword evidence="4 8" id="KW-0028">Amino-acid biosynthesis</keyword>
<dbReference type="PANTHER" id="PTHR21039:SF0">
    <property type="entry name" value="HISTIDINOL-PHOSPHATASE"/>
    <property type="match status" value="1"/>
</dbReference>
<evidence type="ECO:0000256" key="7">
    <source>
        <dbReference type="ARBA" id="ARBA00049158"/>
    </source>
</evidence>
<evidence type="ECO:0000256" key="6">
    <source>
        <dbReference type="ARBA" id="ARBA00023102"/>
    </source>
</evidence>
<dbReference type="RefSeq" id="WP_253060428.1">
    <property type="nucleotide sequence ID" value="NZ_JAMXWM010000005.1"/>
</dbReference>
<dbReference type="Pfam" id="PF02811">
    <property type="entry name" value="PHP"/>
    <property type="match status" value="1"/>
</dbReference>
<evidence type="ECO:0000256" key="2">
    <source>
        <dbReference type="ARBA" id="ARBA00009152"/>
    </source>
</evidence>
<evidence type="ECO:0000256" key="8">
    <source>
        <dbReference type="RuleBase" id="RU366003"/>
    </source>
</evidence>
<evidence type="ECO:0000256" key="1">
    <source>
        <dbReference type="ARBA" id="ARBA00004970"/>
    </source>
</evidence>